<dbReference type="PANTHER" id="PTHR43591">
    <property type="entry name" value="METHYLTRANSFERASE"/>
    <property type="match status" value="1"/>
</dbReference>
<accession>A0A397TQL2</accession>
<protein>
    <submittedName>
        <fullName evidence="2">S-adenosyl-L-methionine-dependent methyltransferase</fullName>
    </submittedName>
</protein>
<dbReference type="PANTHER" id="PTHR43591:SF24">
    <property type="entry name" value="2-METHOXY-6-POLYPRENYL-1,4-BENZOQUINOL METHYLASE, MITOCHONDRIAL"/>
    <property type="match status" value="1"/>
</dbReference>
<keyword evidence="2" id="KW-0808">Transferase</keyword>
<feature type="domain" description="Methyltransferase" evidence="1">
    <location>
        <begin position="28"/>
        <end position="119"/>
    </location>
</feature>
<dbReference type="OrthoDB" id="2013972at2759"/>
<name>A0A397TQL2_9GLOM</name>
<comment type="caution">
    <text evidence="2">The sequence shown here is derived from an EMBL/GenBank/DDBJ whole genome shotgun (WGS) entry which is preliminary data.</text>
</comment>
<dbReference type="CDD" id="cd02440">
    <property type="entry name" value="AdoMet_MTases"/>
    <property type="match status" value="1"/>
</dbReference>
<gene>
    <name evidence="2" type="ORF">C1645_746544</name>
</gene>
<evidence type="ECO:0000313" key="2">
    <source>
        <dbReference type="EMBL" id="RIA99729.1"/>
    </source>
</evidence>
<organism evidence="2 3">
    <name type="scientific">Glomus cerebriforme</name>
    <dbReference type="NCBI Taxonomy" id="658196"/>
    <lineage>
        <taxon>Eukaryota</taxon>
        <taxon>Fungi</taxon>
        <taxon>Fungi incertae sedis</taxon>
        <taxon>Mucoromycota</taxon>
        <taxon>Glomeromycotina</taxon>
        <taxon>Glomeromycetes</taxon>
        <taxon>Glomerales</taxon>
        <taxon>Glomeraceae</taxon>
        <taxon>Glomus</taxon>
    </lineage>
</organism>
<dbReference type="GO" id="GO:0032259">
    <property type="term" value="P:methylation"/>
    <property type="evidence" value="ECO:0007669"/>
    <property type="project" value="UniProtKB-KW"/>
</dbReference>
<keyword evidence="2" id="KW-0489">Methyltransferase</keyword>
<dbReference type="Pfam" id="PF13649">
    <property type="entry name" value="Methyltransf_25"/>
    <property type="match status" value="1"/>
</dbReference>
<dbReference type="InterPro" id="IPR029063">
    <property type="entry name" value="SAM-dependent_MTases_sf"/>
</dbReference>
<dbReference type="AlphaFoldDB" id="A0A397TQL2"/>
<sequence>MHNYIIKYLFQSNFSAPVKEKLTQGGKVLDVACGPGTWLLELASNYKESKFFGLDIKPVFPQEIKPSNLEFIKADMFDGLPFHDNEFDFTHIESVVYILTRNQWDFVFSELIRVTKPGGYIEITDLYLKINDKSLTFYKLYEGLYKSCLRRNVDINLIYNLDSILKLHQNIEPIRRIEKNFIFGPNGEEAGLIYQEVATLFLSTKMAIKDLSAEIGISEEEYKNMVRNLKEELKLTHSAEGCVIRFWTQKI</sequence>
<reference evidence="2 3" key="1">
    <citation type="submission" date="2018-06" db="EMBL/GenBank/DDBJ databases">
        <title>Comparative genomics reveals the genomic features of Rhizophagus irregularis, R. cerebriforme, R. diaphanum and Gigaspora rosea, and their symbiotic lifestyle signature.</title>
        <authorList>
            <person name="Morin E."/>
            <person name="San Clemente H."/>
            <person name="Chen E.C.H."/>
            <person name="De La Providencia I."/>
            <person name="Hainaut M."/>
            <person name="Kuo A."/>
            <person name="Kohler A."/>
            <person name="Murat C."/>
            <person name="Tang N."/>
            <person name="Roy S."/>
            <person name="Loubradou J."/>
            <person name="Henrissat B."/>
            <person name="Grigoriev I.V."/>
            <person name="Corradi N."/>
            <person name="Roux C."/>
            <person name="Martin F.M."/>
        </authorList>
    </citation>
    <scope>NUCLEOTIDE SEQUENCE [LARGE SCALE GENOMIC DNA]</scope>
    <source>
        <strain evidence="2 3">DAOM 227022</strain>
    </source>
</reference>
<dbReference type="GO" id="GO:0008168">
    <property type="term" value="F:methyltransferase activity"/>
    <property type="evidence" value="ECO:0007669"/>
    <property type="project" value="UniProtKB-KW"/>
</dbReference>
<keyword evidence="3" id="KW-1185">Reference proteome</keyword>
<dbReference type="SUPFAM" id="SSF53335">
    <property type="entry name" value="S-adenosyl-L-methionine-dependent methyltransferases"/>
    <property type="match status" value="1"/>
</dbReference>
<proteinExistence type="predicted"/>
<evidence type="ECO:0000259" key="1">
    <source>
        <dbReference type="Pfam" id="PF13649"/>
    </source>
</evidence>
<dbReference type="InterPro" id="IPR041698">
    <property type="entry name" value="Methyltransf_25"/>
</dbReference>
<dbReference type="EMBL" id="QKYT01000001">
    <property type="protein sequence ID" value="RIA99729.1"/>
    <property type="molecule type" value="Genomic_DNA"/>
</dbReference>
<evidence type="ECO:0000313" key="3">
    <source>
        <dbReference type="Proteomes" id="UP000265703"/>
    </source>
</evidence>
<dbReference type="Proteomes" id="UP000265703">
    <property type="component" value="Unassembled WGS sequence"/>
</dbReference>
<dbReference type="STRING" id="658196.A0A397TQL2"/>
<dbReference type="Gene3D" id="3.40.50.150">
    <property type="entry name" value="Vaccinia Virus protein VP39"/>
    <property type="match status" value="1"/>
</dbReference>